<comment type="caution">
    <text evidence="2">The sequence shown here is derived from an EMBL/GenBank/DDBJ whole genome shotgun (WGS) entry which is preliminary data.</text>
</comment>
<proteinExistence type="predicted"/>
<sequence>MSDADTKRIAEEAAEQAVERVLQRLGFDTEDPKALQADQTYLRSQREISQKVTLSVRIFIITTFISGVVGMAWMGVKKVLGEN</sequence>
<dbReference type="RefSeq" id="WP_354016374.1">
    <property type="nucleotide sequence ID" value="NZ_JBEWTB010000002.1"/>
</dbReference>
<keyword evidence="1" id="KW-0472">Membrane</keyword>
<accession>A0ABV2SGW1</accession>
<evidence type="ECO:0000313" key="2">
    <source>
        <dbReference type="EMBL" id="MET4757017.1"/>
    </source>
</evidence>
<keyword evidence="1" id="KW-0812">Transmembrane</keyword>
<keyword evidence="3" id="KW-1185">Reference proteome</keyword>
<feature type="transmembrane region" description="Helical" evidence="1">
    <location>
        <begin position="54"/>
        <end position="76"/>
    </location>
</feature>
<name>A0ABV2SGW1_9GAMM</name>
<keyword evidence="1" id="KW-1133">Transmembrane helix</keyword>
<dbReference type="Proteomes" id="UP001549366">
    <property type="component" value="Unassembled WGS sequence"/>
</dbReference>
<evidence type="ECO:0000313" key="3">
    <source>
        <dbReference type="Proteomes" id="UP001549366"/>
    </source>
</evidence>
<evidence type="ECO:0008006" key="4">
    <source>
        <dbReference type="Google" id="ProtNLM"/>
    </source>
</evidence>
<dbReference type="EMBL" id="JBEWTB010000002">
    <property type="protein sequence ID" value="MET4757017.1"/>
    <property type="molecule type" value="Genomic_DNA"/>
</dbReference>
<reference evidence="2 3" key="1">
    <citation type="submission" date="2024-06" db="EMBL/GenBank/DDBJ databases">
        <title>Genomic Encyclopedia of Type Strains, Phase V (KMG-V): Genome sequencing to study the core and pangenomes of soil and plant-associated prokaryotes.</title>
        <authorList>
            <person name="Whitman W."/>
        </authorList>
    </citation>
    <scope>NUCLEOTIDE SEQUENCE [LARGE SCALE GENOMIC DNA]</scope>
    <source>
        <strain evidence="2 3">NE40</strain>
    </source>
</reference>
<evidence type="ECO:0000256" key="1">
    <source>
        <dbReference type="SAM" id="Phobius"/>
    </source>
</evidence>
<organism evidence="2 3">
    <name type="scientific">Endozoicomonas lisbonensis</name>
    <dbReference type="NCBI Taxonomy" id="3120522"/>
    <lineage>
        <taxon>Bacteria</taxon>
        <taxon>Pseudomonadati</taxon>
        <taxon>Pseudomonadota</taxon>
        <taxon>Gammaproteobacteria</taxon>
        <taxon>Oceanospirillales</taxon>
        <taxon>Endozoicomonadaceae</taxon>
        <taxon>Endozoicomonas</taxon>
    </lineage>
</organism>
<gene>
    <name evidence="2" type="ORF">V5J35_002209</name>
</gene>
<protein>
    <recommendedName>
        <fullName evidence="4">DUF1640 domain-containing protein</fullName>
    </recommendedName>
</protein>